<keyword evidence="1" id="KW-0067">ATP-binding</keyword>
<dbReference type="SMART" id="SM00382">
    <property type="entry name" value="AAA"/>
    <property type="match status" value="1"/>
</dbReference>
<dbReference type="InterPro" id="IPR003593">
    <property type="entry name" value="AAA+_ATPase"/>
</dbReference>
<dbReference type="GO" id="GO:0006281">
    <property type="term" value="P:DNA repair"/>
    <property type="evidence" value="ECO:0007669"/>
    <property type="project" value="UniProtKB-KW"/>
</dbReference>
<keyword evidence="1" id="KW-0547">Nucleotide-binding</keyword>
<keyword evidence="1" id="KW-0233">DNA recombination</keyword>
<dbReference type="Pfam" id="PF05970">
    <property type="entry name" value="PIF1"/>
    <property type="match status" value="1"/>
</dbReference>
<dbReference type="STRING" id="1344416.A0A138ZWY5"/>
<dbReference type="EC" id="5.6.2.3" evidence="1"/>
<dbReference type="SUPFAM" id="SSF52540">
    <property type="entry name" value="P-loop containing nucleoside triphosphate hydrolases"/>
    <property type="match status" value="1"/>
</dbReference>
<name>A0A138ZWY5_GONPJ</name>
<dbReference type="EMBL" id="KQ965899">
    <property type="protein sequence ID" value="KXS09022.1"/>
    <property type="molecule type" value="Genomic_DNA"/>
</dbReference>
<dbReference type="AlphaFoldDB" id="A0A138ZWY5"/>
<dbReference type="GO" id="GO:0016887">
    <property type="term" value="F:ATP hydrolysis activity"/>
    <property type="evidence" value="ECO:0007669"/>
    <property type="project" value="RHEA"/>
</dbReference>
<dbReference type="GO" id="GO:0000723">
    <property type="term" value="P:telomere maintenance"/>
    <property type="evidence" value="ECO:0007669"/>
    <property type="project" value="InterPro"/>
</dbReference>
<accession>A0A138ZWY5</accession>
<evidence type="ECO:0000256" key="1">
    <source>
        <dbReference type="RuleBase" id="RU363044"/>
    </source>
</evidence>
<dbReference type="OrthoDB" id="2126220at2759"/>
<dbReference type="CDD" id="cd18037">
    <property type="entry name" value="DEXSc_Pif1_like"/>
    <property type="match status" value="1"/>
</dbReference>
<reference evidence="3 4" key="1">
    <citation type="journal article" date="2015" name="Genome Biol. Evol.">
        <title>Phylogenomic analyses indicate that early fungi evolved digesting cell walls of algal ancestors of land plants.</title>
        <authorList>
            <person name="Chang Y."/>
            <person name="Wang S."/>
            <person name="Sekimoto S."/>
            <person name="Aerts A.L."/>
            <person name="Choi C."/>
            <person name="Clum A."/>
            <person name="LaButti K.M."/>
            <person name="Lindquist E.A."/>
            <person name="Yee Ngan C."/>
            <person name="Ohm R.A."/>
            <person name="Salamov A.A."/>
            <person name="Grigoriev I.V."/>
            <person name="Spatafora J.W."/>
            <person name="Berbee M.L."/>
        </authorList>
    </citation>
    <scope>NUCLEOTIDE SEQUENCE [LARGE SCALE GENOMIC DNA]</scope>
    <source>
        <strain evidence="3 4">JEL478</strain>
    </source>
</reference>
<organism evidence="3 4">
    <name type="scientific">Gonapodya prolifera (strain JEL478)</name>
    <name type="common">Monoblepharis prolifera</name>
    <dbReference type="NCBI Taxonomy" id="1344416"/>
    <lineage>
        <taxon>Eukaryota</taxon>
        <taxon>Fungi</taxon>
        <taxon>Fungi incertae sedis</taxon>
        <taxon>Chytridiomycota</taxon>
        <taxon>Chytridiomycota incertae sedis</taxon>
        <taxon>Monoblepharidomycetes</taxon>
        <taxon>Monoblepharidales</taxon>
        <taxon>Gonapodyaceae</taxon>
        <taxon>Gonapodya</taxon>
    </lineage>
</organism>
<dbReference type="GO" id="GO:0043139">
    <property type="term" value="F:5'-3' DNA helicase activity"/>
    <property type="evidence" value="ECO:0007669"/>
    <property type="project" value="UniProtKB-EC"/>
</dbReference>
<evidence type="ECO:0000259" key="2">
    <source>
        <dbReference type="SMART" id="SM00382"/>
    </source>
</evidence>
<keyword evidence="4" id="KW-1185">Reference proteome</keyword>
<keyword evidence="1" id="KW-0234">DNA repair</keyword>
<protein>
    <recommendedName>
        <fullName evidence="1">ATP-dependent DNA helicase</fullName>
        <ecNumber evidence="1">5.6.2.3</ecNumber>
    </recommendedName>
</protein>
<dbReference type="InterPro" id="IPR027417">
    <property type="entry name" value="P-loop_NTPase"/>
</dbReference>
<dbReference type="GO" id="GO:0005524">
    <property type="term" value="F:ATP binding"/>
    <property type="evidence" value="ECO:0007669"/>
    <property type="project" value="UniProtKB-KW"/>
</dbReference>
<dbReference type="InterPro" id="IPR051055">
    <property type="entry name" value="PIF1_helicase"/>
</dbReference>
<dbReference type="PANTHER" id="PTHR47642">
    <property type="entry name" value="ATP-DEPENDENT DNA HELICASE"/>
    <property type="match status" value="1"/>
</dbReference>
<keyword evidence="1" id="KW-0347">Helicase</keyword>
<gene>
    <name evidence="3" type="ORF">M427DRAFT_258783</name>
</gene>
<feature type="domain" description="AAA+ ATPase" evidence="2">
    <location>
        <begin position="200"/>
        <end position="346"/>
    </location>
</feature>
<dbReference type="Proteomes" id="UP000070544">
    <property type="component" value="Unassembled WGS sequence"/>
</dbReference>
<keyword evidence="1" id="KW-0227">DNA damage</keyword>
<evidence type="ECO:0000313" key="3">
    <source>
        <dbReference type="EMBL" id="KXS09022.1"/>
    </source>
</evidence>
<dbReference type="PANTHER" id="PTHR47642:SF5">
    <property type="entry name" value="ATP-DEPENDENT DNA HELICASE"/>
    <property type="match status" value="1"/>
</dbReference>
<proteinExistence type="inferred from homology"/>
<dbReference type="GO" id="GO:0006310">
    <property type="term" value="P:DNA recombination"/>
    <property type="evidence" value="ECO:0007669"/>
    <property type="project" value="UniProtKB-KW"/>
</dbReference>
<comment type="cofactor">
    <cofactor evidence="1">
        <name>Mg(2+)</name>
        <dbReference type="ChEBI" id="CHEBI:18420"/>
    </cofactor>
</comment>
<dbReference type="InterPro" id="IPR010285">
    <property type="entry name" value="DNA_helicase_pif1-like_DEAD"/>
</dbReference>
<keyword evidence="1" id="KW-0378">Hydrolase</keyword>
<evidence type="ECO:0000313" key="4">
    <source>
        <dbReference type="Proteomes" id="UP000070544"/>
    </source>
</evidence>
<comment type="catalytic activity">
    <reaction evidence="1">
        <text>ATP + H2O = ADP + phosphate + H(+)</text>
        <dbReference type="Rhea" id="RHEA:13065"/>
        <dbReference type="ChEBI" id="CHEBI:15377"/>
        <dbReference type="ChEBI" id="CHEBI:15378"/>
        <dbReference type="ChEBI" id="CHEBI:30616"/>
        <dbReference type="ChEBI" id="CHEBI:43474"/>
        <dbReference type="ChEBI" id="CHEBI:456216"/>
        <dbReference type="EC" id="5.6.2.3"/>
    </reaction>
</comment>
<sequence length="402" mass="45288">MQFHRPLYWNVYICALREYGKRSSPTLVRALCRLGFGTGISVPATAITDARNFYTSAIALSHSSRESSPVAYRHRRPTSSSQLPNRVTFEPFNQQFFALKYKKSKEFTEWSRLAFDGHIRWDMDQRKWLLPINAYSDVELAIRDKFPDVKVAISKHLRTHIKARVSDLPKVVPRHPAQPLINESTLSDEQKEVAKTVLNNRKSVFFTGSAGTGKSHLLRYLVEQLQQLHGEEAVAVTATTGIAAVNIGATTIHSFAGIGLGDEEVDTLIKIICSRKGFYRKWINTKVLVVDEVSMMDADLFEKLEAIACRLRRSLEPFGGIQLVMSGDFFRKYLRMRSVFVAKLCRAQLIPYQNFPQLLPSHLSAAKANGSFGSSSNRHVSGIPLFISSISRLCFARRTSSS</sequence>
<comment type="similarity">
    <text evidence="1">Belongs to the helicase family.</text>
</comment>
<dbReference type="Gene3D" id="3.40.50.300">
    <property type="entry name" value="P-loop containing nucleotide triphosphate hydrolases"/>
    <property type="match status" value="1"/>
</dbReference>